<reference evidence="1 2" key="1">
    <citation type="submission" date="2015-04" db="EMBL/GenBank/DDBJ databases">
        <authorList>
            <person name="Syromyatnikov M.Y."/>
            <person name="Popov V.N."/>
        </authorList>
    </citation>
    <scope>NUCLEOTIDE SEQUENCE [LARGE SCALE GENOMIC DNA]</scope>
    <source>
        <strain evidence="1">WF-38-12</strain>
    </source>
</reference>
<organism evidence="1 2">
    <name type="scientific">Talaromyces islandicus</name>
    <name type="common">Penicillium islandicum</name>
    <dbReference type="NCBI Taxonomy" id="28573"/>
    <lineage>
        <taxon>Eukaryota</taxon>
        <taxon>Fungi</taxon>
        <taxon>Dikarya</taxon>
        <taxon>Ascomycota</taxon>
        <taxon>Pezizomycotina</taxon>
        <taxon>Eurotiomycetes</taxon>
        <taxon>Eurotiomycetidae</taxon>
        <taxon>Eurotiales</taxon>
        <taxon>Trichocomaceae</taxon>
        <taxon>Talaromyces</taxon>
        <taxon>Talaromyces sect. Islandici</taxon>
    </lineage>
</organism>
<dbReference type="AlphaFoldDB" id="A0A0U1M5M5"/>
<keyword evidence="2" id="KW-1185">Reference proteome</keyword>
<sequence length="149" mass="16219">MLNERAAGDQDLFYGAANTTDPNSPINGLDFRQGPEFDGAISTILLDGATFLYLDDPTGNMVLTDYDTHNYVGVATLGAGGYLQWTKAQPSTSFPKWSKADGALKMVGKEDYIWSHCPLAGYVNRTVALSEEVPEGCERLNQINVYATD</sequence>
<proteinExistence type="predicted"/>
<name>A0A0U1M5M5_TALIS</name>
<gene>
    <name evidence="1" type="ORF">PISL3812_07861</name>
</gene>
<evidence type="ECO:0000313" key="1">
    <source>
        <dbReference type="EMBL" id="CRG90815.1"/>
    </source>
</evidence>
<dbReference type="Proteomes" id="UP000054383">
    <property type="component" value="Unassembled WGS sequence"/>
</dbReference>
<accession>A0A0U1M5M5</accession>
<evidence type="ECO:0000313" key="2">
    <source>
        <dbReference type="Proteomes" id="UP000054383"/>
    </source>
</evidence>
<dbReference type="EMBL" id="CVMT01000008">
    <property type="protein sequence ID" value="CRG90815.1"/>
    <property type="molecule type" value="Genomic_DNA"/>
</dbReference>
<protein>
    <submittedName>
        <fullName evidence="1">Uncharacterized protein</fullName>
    </submittedName>
</protein>